<gene>
    <name evidence="2" type="ORF">DW355_06800</name>
</gene>
<dbReference type="PANTHER" id="PTHR41248">
    <property type="entry name" value="NORD PROTEIN"/>
    <property type="match status" value="1"/>
</dbReference>
<dbReference type="Gene3D" id="3.40.50.410">
    <property type="entry name" value="von Willebrand factor, type A domain"/>
    <property type="match status" value="1"/>
</dbReference>
<dbReference type="InterPro" id="IPR051928">
    <property type="entry name" value="NorD/CobT"/>
</dbReference>
<dbReference type="PROSITE" id="PS50234">
    <property type="entry name" value="VWFA"/>
    <property type="match status" value="1"/>
</dbReference>
<sequence>MPRLLLRALSLRGLAVQHLPTDASSAAQPPPPSSTRPILTPMHLLLPALTPALQRAAVAHAAAHLLHSVPAQPPNGLRPLAQVVVGAIEDARVEQLLARDLPGVRAWFDAPLRAAWQADGLSFFALLSRLDLALHDERCPDGHHWVNKARSAFDAARRAHGLEDAAAFRRLASILANDLGQMRVRHEPQQLAVPAPYRDDHSHLWTHKRNTEEAQTLPTPEAPPPVGHPACASLPLPPSPKDEAATIPQGGPAIHLYPEWDRRLERLRPDWCTLHEWAPVQVTEPITDAGLERTRLPSRLHSPSRLSVGPVRRLRHQSEGEQLDLDAAIDAVLSRRLQQAHDGRVFQRRAPQQPPCSLLLLLDSSQSTADQDAQGRSLMALEQAAAWQLTRAVLAARGRIAIHAFHSDSRARVHYRRLLDFGQAMDARAQARLEALQPAWSTRLGAALRHATRLLTTEPAERRAVLVLSDGAPSDIDAHDPRDLVEDARQAVREAAQRGLPVYGLIVDPTATAYARRIFGVHRHRILARTAPLHRQLTALHARI</sequence>
<dbReference type="Pfam" id="PF13519">
    <property type="entry name" value="VWA_2"/>
    <property type="match status" value="1"/>
</dbReference>
<name>A0A4P6UJD5_9BURK</name>
<reference evidence="2 3" key="1">
    <citation type="submission" date="2018-07" db="EMBL/GenBank/DDBJ databases">
        <title>Exploring interactions and the metabolic potential of the ultra-small soil bacteria Hylemonella gracilis.</title>
        <authorList>
            <person name="Tyc O."/>
            <person name="Kulkarni P."/>
            <person name="Gawehns F."/>
            <person name="Hundscheid M."/>
            <person name="Zweers H."/>
            <person name="Garbeva P."/>
        </authorList>
    </citation>
    <scope>NUCLEOTIDE SEQUENCE [LARGE SCALE GENOMIC DNA]</scope>
    <source>
        <strain evidence="2 3">NS1</strain>
    </source>
</reference>
<evidence type="ECO:0000313" key="3">
    <source>
        <dbReference type="Proteomes" id="UP000292939"/>
    </source>
</evidence>
<dbReference type="Proteomes" id="UP000292939">
    <property type="component" value="Chromosome"/>
</dbReference>
<accession>A0A4P6UJD5</accession>
<dbReference type="KEGG" id="hgr:DW355_06800"/>
<organism evidence="2 3">
    <name type="scientific">Hylemonella gracilis</name>
    <dbReference type="NCBI Taxonomy" id="80880"/>
    <lineage>
        <taxon>Bacteria</taxon>
        <taxon>Pseudomonadati</taxon>
        <taxon>Pseudomonadota</taxon>
        <taxon>Betaproteobacteria</taxon>
        <taxon>Burkholderiales</taxon>
        <taxon>Comamonadaceae</taxon>
        <taxon>Hylemonella</taxon>
    </lineage>
</organism>
<dbReference type="AlphaFoldDB" id="A0A4P6UJD5"/>
<dbReference type="InterPro" id="IPR002035">
    <property type="entry name" value="VWF_A"/>
</dbReference>
<evidence type="ECO:0000313" key="2">
    <source>
        <dbReference type="EMBL" id="QBK04534.1"/>
    </source>
</evidence>
<protein>
    <submittedName>
        <fullName evidence="2">VWA domain-containing protein</fullName>
    </submittedName>
</protein>
<proteinExistence type="predicted"/>
<dbReference type="InterPro" id="IPR036465">
    <property type="entry name" value="vWFA_dom_sf"/>
</dbReference>
<dbReference type="SMART" id="SM00327">
    <property type="entry name" value="VWA"/>
    <property type="match status" value="1"/>
</dbReference>
<feature type="domain" description="VWFA" evidence="1">
    <location>
        <begin position="357"/>
        <end position="518"/>
    </location>
</feature>
<evidence type="ECO:0000259" key="1">
    <source>
        <dbReference type="PROSITE" id="PS50234"/>
    </source>
</evidence>
<dbReference type="EMBL" id="CP031395">
    <property type="protein sequence ID" value="QBK04534.1"/>
    <property type="molecule type" value="Genomic_DNA"/>
</dbReference>
<dbReference type="SUPFAM" id="SSF53300">
    <property type="entry name" value="vWA-like"/>
    <property type="match status" value="1"/>
</dbReference>
<dbReference type="PANTHER" id="PTHR41248:SF1">
    <property type="entry name" value="NORD PROTEIN"/>
    <property type="match status" value="1"/>
</dbReference>